<protein>
    <recommendedName>
        <fullName evidence="2">histidine kinase</fullName>
        <ecNumber evidence="2">2.7.13.3</ecNumber>
    </recommendedName>
</protein>
<feature type="domain" description="Histidine kinase" evidence="9">
    <location>
        <begin position="330"/>
        <end position="531"/>
    </location>
</feature>
<dbReference type="Gene3D" id="3.30.450.40">
    <property type="match status" value="1"/>
</dbReference>
<evidence type="ECO:0000259" key="10">
    <source>
        <dbReference type="PROSITE" id="PS50113"/>
    </source>
</evidence>
<dbReference type="Gene3D" id="1.10.287.130">
    <property type="match status" value="1"/>
</dbReference>
<dbReference type="EC" id="2.7.13.3" evidence="2"/>
<dbReference type="InterPro" id="IPR013656">
    <property type="entry name" value="PAS_4"/>
</dbReference>
<dbReference type="SUPFAM" id="SSF55785">
    <property type="entry name" value="PYP-like sensor domain (PAS domain)"/>
    <property type="match status" value="1"/>
</dbReference>
<dbReference type="PANTHER" id="PTHR43065">
    <property type="entry name" value="SENSOR HISTIDINE KINASE"/>
    <property type="match status" value="1"/>
</dbReference>
<evidence type="ECO:0000259" key="9">
    <source>
        <dbReference type="PROSITE" id="PS50109"/>
    </source>
</evidence>
<dbReference type="NCBIfam" id="TIGR00229">
    <property type="entry name" value="sensory_box"/>
    <property type="match status" value="1"/>
</dbReference>
<feature type="domain" description="PAC" evidence="10">
    <location>
        <begin position="261"/>
        <end position="317"/>
    </location>
</feature>
<dbReference type="RefSeq" id="WP_328282329.1">
    <property type="nucleotide sequence ID" value="NZ_JARTLD010000083.1"/>
</dbReference>
<dbReference type="InterPro" id="IPR000014">
    <property type="entry name" value="PAS"/>
</dbReference>
<dbReference type="InterPro" id="IPR035965">
    <property type="entry name" value="PAS-like_dom_sf"/>
</dbReference>
<dbReference type="InterPro" id="IPR003594">
    <property type="entry name" value="HATPase_dom"/>
</dbReference>
<dbReference type="SMART" id="SM00387">
    <property type="entry name" value="HATPase_c"/>
    <property type="match status" value="1"/>
</dbReference>
<evidence type="ECO:0000256" key="5">
    <source>
        <dbReference type="ARBA" id="ARBA00022741"/>
    </source>
</evidence>
<dbReference type="InterPro" id="IPR005467">
    <property type="entry name" value="His_kinase_dom"/>
</dbReference>
<dbReference type="PANTHER" id="PTHR43065:SF34">
    <property type="entry name" value="SPORULATION KINASE A"/>
    <property type="match status" value="1"/>
</dbReference>
<dbReference type="PROSITE" id="PS50113">
    <property type="entry name" value="PAC"/>
    <property type="match status" value="1"/>
</dbReference>
<dbReference type="InterPro" id="IPR004358">
    <property type="entry name" value="Sig_transdc_His_kin-like_C"/>
</dbReference>
<keyword evidence="3" id="KW-0597">Phosphoprotein</keyword>
<dbReference type="Gene3D" id="3.30.450.20">
    <property type="entry name" value="PAS domain"/>
    <property type="match status" value="1"/>
</dbReference>
<evidence type="ECO:0000256" key="3">
    <source>
        <dbReference type="ARBA" id="ARBA00022553"/>
    </source>
</evidence>
<dbReference type="SMART" id="SM00091">
    <property type="entry name" value="PAS"/>
    <property type="match status" value="1"/>
</dbReference>
<dbReference type="InterPro" id="IPR000700">
    <property type="entry name" value="PAS-assoc_C"/>
</dbReference>
<evidence type="ECO:0000313" key="11">
    <source>
        <dbReference type="EMBL" id="MED5020912.1"/>
    </source>
</evidence>
<comment type="catalytic activity">
    <reaction evidence="1">
        <text>ATP + protein L-histidine = ADP + protein N-phospho-L-histidine.</text>
        <dbReference type="EC" id="2.7.13.3"/>
    </reaction>
</comment>
<reference evidence="11 12" key="1">
    <citation type="submission" date="2023-03" db="EMBL/GenBank/DDBJ databases">
        <title>Bacillus Genome Sequencing.</title>
        <authorList>
            <person name="Dunlap C."/>
        </authorList>
    </citation>
    <scope>NUCLEOTIDE SEQUENCE [LARGE SCALE GENOMIC DNA]</scope>
    <source>
        <strain evidence="11 12">NRS-52</strain>
    </source>
</reference>
<keyword evidence="7 11" id="KW-0067">ATP-binding</keyword>
<dbReference type="GO" id="GO:0005524">
    <property type="term" value="F:ATP binding"/>
    <property type="evidence" value="ECO:0007669"/>
    <property type="project" value="UniProtKB-KW"/>
</dbReference>
<evidence type="ECO:0000256" key="7">
    <source>
        <dbReference type="ARBA" id="ARBA00022840"/>
    </source>
</evidence>
<dbReference type="EMBL" id="JARTLD010000083">
    <property type="protein sequence ID" value="MED5020912.1"/>
    <property type="molecule type" value="Genomic_DNA"/>
</dbReference>
<accession>A0ABU6Q194</accession>
<dbReference type="PROSITE" id="PS50109">
    <property type="entry name" value="HIS_KIN"/>
    <property type="match status" value="1"/>
</dbReference>
<keyword evidence="4" id="KW-0808">Transferase</keyword>
<dbReference type="InterPro" id="IPR036890">
    <property type="entry name" value="HATPase_C_sf"/>
</dbReference>
<evidence type="ECO:0000313" key="12">
    <source>
        <dbReference type="Proteomes" id="UP001343257"/>
    </source>
</evidence>
<dbReference type="CDD" id="cd00130">
    <property type="entry name" value="PAS"/>
    <property type="match status" value="1"/>
</dbReference>
<dbReference type="CDD" id="cd00082">
    <property type="entry name" value="HisKA"/>
    <property type="match status" value="1"/>
</dbReference>
<keyword evidence="5" id="KW-0547">Nucleotide-binding</keyword>
<dbReference type="Proteomes" id="UP001343257">
    <property type="component" value="Unassembled WGS sequence"/>
</dbReference>
<dbReference type="SUPFAM" id="SSF55874">
    <property type="entry name" value="ATPase domain of HSP90 chaperone/DNA topoisomerase II/histidine kinase"/>
    <property type="match status" value="1"/>
</dbReference>
<keyword evidence="6" id="KW-0418">Kinase</keyword>
<evidence type="ECO:0000256" key="2">
    <source>
        <dbReference type="ARBA" id="ARBA00012438"/>
    </source>
</evidence>
<sequence>MEGPFVKVDTANAIAVSKQYCRQTGMKPGELPVFSRRYSHTELKAKLAKYREYIEVIHLFIHKFLSSISGSPIMIAVTDDRGYILELAGDPSIIETVRQLGIEEGIQFNKDAGTNSIDLCLAHGCPFQLIGEDHYHEILHGLACYTSGFHRNGGEVAGTISLMTDIRFAHPHLLALLCTMADSVERELLLRRQNTQLQVLNQFLLDTNFYGVVITDEQGRILEMNERCQSMLQLNPQAVYQHFSVYDIGMISCYFQRVIQRSEECIGVELCVNVKGVDHYYMLDVLPVYDMDQTLIRAVGSLRDITEMKKTEEMLRHTEKLVFAGQIAVGIAHEIRNPLTTVKGMLQLAEKDTRMRHYDLIMSELERMNLIVSEFLILGKPQVVHFLQERCLPILEEVLNLFEIEASLNGITLDFQNKRDHVIRCDRNQIKQVFMNILKNAVEAMPYGGSVQILLDTEGAYQLIRFADTGVGMTDDVLQRLGEPFHTTKPEGNGLGMMIVKKIIEAHKGRLVITSAVHEGTTVDIYLPIGQA</sequence>
<name>A0ABU6Q194_9BACL</name>
<dbReference type="PRINTS" id="PR00344">
    <property type="entry name" value="BCTRLSENSOR"/>
</dbReference>
<evidence type="ECO:0000256" key="4">
    <source>
        <dbReference type="ARBA" id="ARBA00022679"/>
    </source>
</evidence>
<comment type="caution">
    <text evidence="11">The sequence shown here is derived from an EMBL/GenBank/DDBJ whole genome shotgun (WGS) entry which is preliminary data.</text>
</comment>
<dbReference type="Pfam" id="PF08448">
    <property type="entry name" value="PAS_4"/>
    <property type="match status" value="1"/>
</dbReference>
<dbReference type="Gene3D" id="3.30.565.10">
    <property type="entry name" value="Histidine kinase-like ATPase, C-terminal domain"/>
    <property type="match status" value="1"/>
</dbReference>
<keyword evidence="8" id="KW-0902">Two-component regulatory system</keyword>
<dbReference type="InterPro" id="IPR029016">
    <property type="entry name" value="GAF-like_dom_sf"/>
</dbReference>
<proteinExistence type="predicted"/>
<dbReference type="Pfam" id="PF00512">
    <property type="entry name" value="HisKA"/>
    <property type="match status" value="1"/>
</dbReference>
<gene>
    <name evidence="11" type="ORF">P9847_26985</name>
</gene>
<dbReference type="Pfam" id="PF02518">
    <property type="entry name" value="HATPase_c"/>
    <property type="match status" value="1"/>
</dbReference>
<dbReference type="SUPFAM" id="SSF47384">
    <property type="entry name" value="Homodimeric domain of signal transducing histidine kinase"/>
    <property type="match status" value="1"/>
</dbReference>
<dbReference type="InterPro" id="IPR003661">
    <property type="entry name" value="HisK_dim/P_dom"/>
</dbReference>
<evidence type="ECO:0000256" key="1">
    <source>
        <dbReference type="ARBA" id="ARBA00000085"/>
    </source>
</evidence>
<dbReference type="SMART" id="SM00388">
    <property type="entry name" value="HisKA"/>
    <property type="match status" value="1"/>
</dbReference>
<organism evidence="11 12">
    <name type="scientific">Paenibacillus chibensis</name>
    <dbReference type="NCBI Taxonomy" id="59846"/>
    <lineage>
        <taxon>Bacteria</taxon>
        <taxon>Bacillati</taxon>
        <taxon>Bacillota</taxon>
        <taxon>Bacilli</taxon>
        <taxon>Bacillales</taxon>
        <taxon>Paenibacillaceae</taxon>
        <taxon>Paenibacillus</taxon>
    </lineage>
</organism>
<dbReference type="InterPro" id="IPR036097">
    <property type="entry name" value="HisK_dim/P_sf"/>
</dbReference>
<keyword evidence="12" id="KW-1185">Reference proteome</keyword>
<evidence type="ECO:0000256" key="6">
    <source>
        <dbReference type="ARBA" id="ARBA00022777"/>
    </source>
</evidence>
<evidence type="ECO:0000256" key="8">
    <source>
        <dbReference type="ARBA" id="ARBA00023012"/>
    </source>
</evidence>